<keyword evidence="5" id="KW-1185">Reference proteome</keyword>
<evidence type="ECO:0000313" key="5">
    <source>
        <dbReference type="Proteomes" id="UP000078561"/>
    </source>
</evidence>
<dbReference type="STRING" id="4829.A0A163KFL5"/>
<dbReference type="Gene3D" id="3.10.350.10">
    <property type="entry name" value="LysM domain"/>
    <property type="match status" value="1"/>
</dbReference>
<protein>
    <recommendedName>
        <fullName evidence="3">LysM domain-containing protein</fullName>
    </recommendedName>
</protein>
<dbReference type="OrthoDB" id="2281372at2759"/>
<evidence type="ECO:0000313" key="4">
    <source>
        <dbReference type="EMBL" id="SAM07673.1"/>
    </source>
</evidence>
<dbReference type="PROSITE" id="PS51782">
    <property type="entry name" value="LYSM"/>
    <property type="match status" value="1"/>
</dbReference>
<dbReference type="EMBL" id="LT554760">
    <property type="protein sequence ID" value="SAM07673.1"/>
    <property type="molecule type" value="Genomic_DNA"/>
</dbReference>
<gene>
    <name evidence="4" type="primary">ABSGL_13316.1 scaffold 13659</name>
</gene>
<evidence type="ECO:0000256" key="2">
    <source>
        <dbReference type="SAM" id="SignalP"/>
    </source>
</evidence>
<feature type="signal peptide" evidence="2">
    <location>
        <begin position="1"/>
        <end position="20"/>
    </location>
</feature>
<feature type="domain" description="LysM" evidence="3">
    <location>
        <begin position="29"/>
        <end position="76"/>
    </location>
</feature>
<proteinExistence type="predicted"/>
<dbReference type="Proteomes" id="UP000078561">
    <property type="component" value="Unassembled WGS sequence"/>
</dbReference>
<sequence length="179" mass="16819">MKFSLIPVAIATLAAQQVLASGPVAGCLQTHVVVAGDSCDGIAATFKITPDEFYAMLCDNLDDGKKYCVCTKKPCVAEPAGAGNSTSASASGAASSAASSAAQSASSNVASAVSASASASSSSAPSSSSAASSSSSSSSNSSSAASASASGNKPNGATSSAPATALALSVVAIAAVVLL</sequence>
<dbReference type="OMA" id="AMNPGLH"/>
<evidence type="ECO:0000256" key="1">
    <source>
        <dbReference type="SAM" id="MobiDB-lite"/>
    </source>
</evidence>
<dbReference type="AlphaFoldDB" id="A0A163KFL5"/>
<name>A0A163KFL5_ABSGL</name>
<feature type="region of interest" description="Disordered" evidence="1">
    <location>
        <begin position="118"/>
        <end position="160"/>
    </location>
</feature>
<dbReference type="InterPro" id="IPR018392">
    <property type="entry name" value="LysM"/>
</dbReference>
<dbReference type="CDD" id="cd00118">
    <property type="entry name" value="LysM"/>
    <property type="match status" value="1"/>
</dbReference>
<evidence type="ECO:0000259" key="3">
    <source>
        <dbReference type="PROSITE" id="PS51782"/>
    </source>
</evidence>
<accession>A0A163KFL5</accession>
<keyword evidence="2" id="KW-0732">Signal</keyword>
<reference evidence="4" key="1">
    <citation type="submission" date="2016-04" db="EMBL/GenBank/DDBJ databases">
        <authorList>
            <person name="Evans L.H."/>
            <person name="Alamgir A."/>
            <person name="Owens N."/>
            <person name="Weber N.D."/>
            <person name="Virtaneva K."/>
            <person name="Barbian K."/>
            <person name="Babar A."/>
            <person name="Rosenke K."/>
        </authorList>
    </citation>
    <scope>NUCLEOTIDE SEQUENCE [LARGE SCALE GENOMIC DNA]</scope>
    <source>
        <strain evidence="4">CBS 101.48</strain>
    </source>
</reference>
<feature type="chain" id="PRO_5007843877" description="LysM domain-containing protein" evidence="2">
    <location>
        <begin position="21"/>
        <end position="179"/>
    </location>
</feature>
<organism evidence="4">
    <name type="scientific">Absidia glauca</name>
    <name type="common">Pin mould</name>
    <dbReference type="NCBI Taxonomy" id="4829"/>
    <lineage>
        <taxon>Eukaryota</taxon>
        <taxon>Fungi</taxon>
        <taxon>Fungi incertae sedis</taxon>
        <taxon>Mucoromycota</taxon>
        <taxon>Mucoromycotina</taxon>
        <taxon>Mucoromycetes</taxon>
        <taxon>Mucorales</taxon>
        <taxon>Cunninghamellaceae</taxon>
        <taxon>Absidia</taxon>
    </lineage>
</organism>
<dbReference type="InterPro" id="IPR036779">
    <property type="entry name" value="LysM_dom_sf"/>
</dbReference>
<dbReference type="InParanoid" id="A0A163KFL5"/>